<gene>
    <name evidence="6" type="ORF">S06H3_38537</name>
</gene>
<dbReference type="EC" id="2.7.7.23" evidence="1"/>
<feature type="domain" description="MobA-like NTP transferase" evidence="5">
    <location>
        <begin position="7"/>
        <end position="90"/>
    </location>
</feature>
<evidence type="ECO:0000256" key="1">
    <source>
        <dbReference type="ARBA" id="ARBA00012457"/>
    </source>
</evidence>
<evidence type="ECO:0000256" key="4">
    <source>
        <dbReference type="ARBA" id="ARBA00048493"/>
    </source>
</evidence>
<dbReference type="Gene3D" id="3.90.550.10">
    <property type="entry name" value="Spore Coat Polysaccharide Biosynthesis Protein SpsA, Chain A"/>
    <property type="match status" value="1"/>
</dbReference>
<dbReference type="EMBL" id="BARV01023497">
    <property type="protein sequence ID" value="GAI37416.1"/>
    <property type="molecule type" value="Genomic_DNA"/>
</dbReference>
<comment type="catalytic activity">
    <reaction evidence="4">
        <text>N-acetyl-alpha-D-glucosamine 1-phosphate + UTP + H(+) = UDP-N-acetyl-alpha-D-glucosamine + diphosphate</text>
        <dbReference type="Rhea" id="RHEA:13509"/>
        <dbReference type="ChEBI" id="CHEBI:15378"/>
        <dbReference type="ChEBI" id="CHEBI:33019"/>
        <dbReference type="ChEBI" id="CHEBI:46398"/>
        <dbReference type="ChEBI" id="CHEBI:57705"/>
        <dbReference type="ChEBI" id="CHEBI:57776"/>
        <dbReference type="EC" id="2.7.7.23"/>
    </reaction>
</comment>
<dbReference type="PANTHER" id="PTHR43584">
    <property type="entry name" value="NUCLEOTIDYL TRANSFERASE"/>
    <property type="match status" value="1"/>
</dbReference>
<dbReference type="InterPro" id="IPR025877">
    <property type="entry name" value="MobA-like_NTP_Trfase"/>
</dbReference>
<name>X1P4P7_9ZZZZ</name>
<dbReference type="SUPFAM" id="SSF53448">
    <property type="entry name" value="Nucleotide-diphospho-sugar transferases"/>
    <property type="match status" value="1"/>
</dbReference>
<dbReference type="InterPro" id="IPR029044">
    <property type="entry name" value="Nucleotide-diphossugar_trans"/>
</dbReference>
<evidence type="ECO:0000313" key="6">
    <source>
        <dbReference type="EMBL" id="GAI37416.1"/>
    </source>
</evidence>
<feature type="non-terminal residue" evidence="6">
    <location>
        <position position="107"/>
    </location>
</feature>
<protein>
    <recommendedName>
        <fullName evidence="1">UDP-N-acetylglucosamine diphosphorylase</fullName>
        <ecNumber evidence="1">2.7.7.23</ecNumber>
    </recommendedName>
</protein>
<comment type="caution">
    <text evidence="6">The sequence shown here is derived from an EMBL/GenBank/DDBJ whole genome shotgun (WGS) entry which is preliminary data.</text>
</comment>
<proteinExistence type="predicted"/>
<evidence type="ECO:0000259" key="5">
    <source>
        <dbReference type="Pfam" id="PF12804"/>
    </source>
</evidence>
<reference evidence="6" key="1">
    <citation type="journal article" date="2014" name="Front. Microbiol.">
        <title>High frequency of phylogenetically diverse reductive dehalogenase-homologous genes in deep subseafloor sedimentary metagenomes.</title>
        <authorList>
            <person name="Kawai M."/>
            <person name="Futagami T."/>
            <person name="Toyoda A."/>
            <person name="Takaki Y."/>
            <person name="Nishi S."/>
            <person name="Hori S."/>
            <person name="Arai W."/>
            <person name="Tsubouchi T."/>
            <person name="Morono Y."/>
            <person name="Uchiyama I."/>
            <person name="Ito T."/>
            <person name="Fujiyama A."/>
            <person name="Inagaki F."/>
            <person name="Takami H."/>
        </authorList>
    </citation>
    <scope>NUCLEOTIDE SEQUENCE</scope>
    <source>
        <strain evidence="6">Expedition CK06-06</strain>
    </source>
</reference>
<accession>X1P4P7</accession>
<evidence type="ECO:0000256" key="3">
    <source>
        <dbReference type="ARBA" id="ARBA00022695"/>
    </source>
</evidence>
<evidence type="ECO:0000256" key="2">
    <source>
        <dbReference type="ARBA" id="ARBA00022679"/>
    </source>
</evidence>
<keyword evidence="2" id="KW-0808">Transferase</keyword>
<organism evidence="6">
    <name type="scientific">marine sediment metagenome</name>
    <dbReference type="NCBI Taxonomy" id="412755"/>
    <lineage>
        <taxon>unclassified sequences</taxon>
        <taxon>metagenomes</taxon>
        <taxon>ecological metagenomes</taxon>
    </lineage>
</organism>
<dbReference type="AlphaFoldDB" id="X1P4P7"/>
<dbReference type="PANTHER" id="PTHR43584:SF3">
    <property type="entry name" value="BIFUNCTIONAL PROTEIN GLMU"/>
    <property type="match status" value="1"/>
</dbReference>
<dbReference type="Pfam" id="PF12804">
    <property type="entry name" value="NTP_transf_3"/>
    <property type="match status" value="1"/>
</dbReference>
<dbReference type="GO" id="GO:0003977">
    <property type="term" value="F:UDP-N-acetylglucosamine diphosphorylase activity"/>
    <property type="evidence" value="ECO:0007669"/>
    <property type="project" value="UniProtKB-EC"/>
</dbReference>
<sequence length="107" mass="12514">MRQNFIALILAAGKGTRFKSEKIKVLHPLLGKSMLQFVVDCIFRLKPENIYIVVGYQKEEVKKETFSKKVEFVVQKEQLGTAHAVLVAREILQKQQEKNRHKMFERL</sequence>
<keyword evidence="3" id="KW-0548">Nucleotidyltransferase</keyword>
<dbReference type="InterPro" id="IPR050065">
    <property type="entry name" value="GlmU-like"/>
</dbReference>